<comment type="caution">
    <text evidence="2">The sequence shown here is derived from an EMBL/GenBank/DDBJ whole genome shotgun (WGS) entry which is preliminary data.</text>
</comment>
<evidence type="ECO:0000256" key="1">
    <source>
        <dbReference type="SAM" id="MobiDB-lite"/>
    </source>
</evidence>
<dbReference type="PANTHER" id="PTHR33450:SF12">
    <property type="entry name" value="COTTON FIBER PROTEIN"/>
    <property type="match status" value="1"/>
</dbReference>
<proteinExistence type="predicted"/>
<name>A0AAV7HRZ7_DENCH</name>
<sequence>MKNKPSTFLKQIFSFLNTIIKAKTMAMKSKTSAVKTRLLIFNLLRNKNVLLSKINHKIHAIMGENYSKAIVLYNNAAKKMSANISKMEDVDLNDKDEEDDYPDLRHTFFELEDEDDDEDDEIVNGTGSVIDLVRSSRGDGNGFCLEDEIDHVADVFIRRFHREMRIQKQESFKRSGLSTRTRPVRVTRLTRPDLQTSAEATEPSEAEGRSCRANAGHLVAGSPGCLEADAGVGTRLECGTPDAWTTGCGRGMRQESGRLEPRMREADAVHVESGHIAHATCDADSGCDLTQTRRNADSTSRVAT</sequence>
<dbReference type="Pfam" id="PF05553">
    <property type="entry name" value="DUF761"/>
    <property type="match status" value="1"/>
</dbReference>
<gene>
    <name evidence="2" type="ORF">IEQ34_000101</name>
</gene>
<keyword evidence="3" id="KW-1185">Reference proteome</keyword>
<dbReference type="PANTHER" id="PTHR33450">
    <property type="entry name" value="EMB|CAB67623.1-RELATED"/>
    <property type="match status" value="1"/>
</dbReference>
<dbReference type="InterPro" id="IPR008480">
    <property type="entry name" value="DUF761_pln"/>
</dbReference>
<evidence type="ECO:0000313" key="3">
    <source>
        <dbReference type="Proteomes" id="UP000775213"/>
    </source>
</evidence>
<dbReference type="AlphaFoldDB" id="A0AAV7HRZ7"/>
<organism evidence="2 3">
    <name type="scientific">Dendrobium chrysotoxum</name>
    <name type="common">Orchid</name>
    <dbReference type="NCBI Taxonomy" id="161865"/>
    <lineage>
        <taxon>Eukaryota</taxon>
        <taxon>Viridiplantae</taxon>
        <taxon>Streptophyta</taxon>
        <taxon>Embryophyta</taxon>
        <taxon>Tracheophyta</taxon>
        <taxon>Spermatophyta</taxon>
        <taxon>Magnoliopsida</taxon>
        <taxon>Liliopsida</taxon>
        <taxon>Asparagales</taxon>
        <taxon>Orchidaceae</taxon>
        <taxon>Epidendroideae</taxon>
        <taxon>Malaxideae</taxon>
        <taxon>Dendrobiinae</taxon>
        <taxon>Dendrobium</taxon>
    </lineage>
</organism>
<protein>
    <submittedName>
        <fullName evidence="2">Uncharacterized protein</fullName>
    </submittedName>
</protein>
<dbReference type="Proteomes" id="UP000775213">
    <property type="component" value="Unassembled WGS sequence"/>
</dbReference>
<feature type="region of interest" description="Disordered" evidence="1">
    <location>
        <begin position="190"/>
        <end position="210"/>
    </location>
</feature>
<dbReference type="EMBL" id="JAGFBR010000001">
    <property type="protein sequence ID" value="KAH0470378.1"/>
    <property type="molecule type" value="Genomic_DNA"/>
</dbReference>
<evidence type="ECO:0000313" key="2">
    <source>
        <dbReference type="EMBL" id="KAH0470378.1"/>
    </source>
</evidence>
<accession>A0AAV7HRZ7</accession>
<reference evidence="2 3" key="1">
    <citation type="journal article" date="2021" name="Hortic Res">
        <title>Chromosome-scale assembly of the Dendrobium chrysotoxum genome enhances the understanding of orchid evolution.</title>
        <authorList>
            <person name="Zhang Y."/>
            <person name="Zhang G.Q."/>
            <person name="Zhang D."/>
            <person name="Liu X.D."/>
            <person name="Xu X.Y."/>
            <person name="Sun W.H."/>
            <person name="Yu X."/>
            <person name="Zhu X."/>
            <person name="Wang Z.W."/>
            <person name="Zhao X."/>
            <person name="Zhong W.Y."/>
            <person name="Chen H."/>
            <person name="Yin W.L."/>
            <person name="Huang T."/>
            <person name="Niu S.C."/>
            <person name="Liu Z.J."/>
        </authorList>
    </citation>
    <scope>NUCLEOTIDE SEQUENCE [LARGE SCALE GENOMIC DNA]</scope>
    <source>
        <strain evidence="2">Lindl</strain>
    </source>
</reference>